<dbReference type="Pfam" id="PF01548">
    <property type="entry name" value="DEDD_Tnp_IS110"/>
    <property type="match status" value="1"/>
</dbReference>
<dbReference type="NCBIfam" id="NF033542">
    <property type="entry name" value="transpos_IS110"/>
    <property type="match status" value="1"/>
</dbReference>
<dbReference type="OrthoDB" id="7410629at2"/>
<dbReference type="InterPro" id="IPR003346">
    <property type="entry name" value="Transposase_20"/>
</dbReference>
<comment type="caution">
    <text evidence="3">The sequence shown here is derived from an EMBL/GenBank/DDBJ whole genome shotgun (WGS) entry which is preliminary data.</text>
</comment>
<evidence type="ECO:0000313" key="4">
    <source>
        <dbReference type="Proteomes" id="UP000035762"/>
    </source>
</evidence>
<dbReference type="GO" id="GO:0006313">
    <property type="term" value="P:DNA transposition"/>
    <property type="evidence" value="ECO:0007669"/>
    <property type="project" value="InterPro"/>
</dbReference>
<feature type="domain" description="Transposase IS110-like N-terminal" evidence="1">
    <location>
        <begin position="9"/>
        <end position="158"/>
    </location>
</feature>
<feature type="domain" description="Transposase IS116/IS110/IS902 C-terminal" evidence="2">
    <location>
        <begin position="228"/>
        <end position="307"/>
    </location>
</feature>
<accession>A0A090MWD1</accession>
<evidence type="ECO:0000259" key="2">
    <source>
        <dbReference type="Pfam" id="PF02371"/>
    </source>
</evidence>
<dbReference type="AlphaFoldDB" id="A0A090MWD1"/>
<dbReference type="PANTHER" id="PTHR33055">
    <property type="entry name" value="TRANSPOSASE FOR INSERTION SEQUENCE ELEMENT IS1111A"/>
    <property type="match status" value="1"/>
</dbReference>
<dbReference type="InterPro" id="IPR002525">
    <property type="entry name" value="Transp_IS110-like_N"/>
</dbReference>
<dbReference type="GO" id="GO:0003677">
    <property type="term" value="F:DNA binding"/>
    <property type="evidence" value="ECO:0007669"/>
    <property type="project" value="InterPro"/>
</dbReference>
<evidence type="ECO:0000259" key="1">
    <source>
        <dbReference type="Pfam" id="PF01548"/>
    </source>
</evidence>
<protein>
    <submittedName>
        <fullName evidence="3">Transposase IS116/IS110/IS902 family protein</fullName>
    </submittedName>
</protein>
<proteinExistence type="predicted"/>
<reference evidence="3 4" key="1">
    <citation type="journal article" date="2014" name="Genome Announc.">
        <title>Genome Sequence of Afipia felis Strain 76713, Isolated in Hospital Water Using an Amoeba Co-Culture Procedure.</title>
        <authorList>
            <person name="Benamar S."/>
            <person name="La Scola B."/>
            <person name="Croce O."/>
        </authorList>
    </citation>
    <scope>NUCLEOTIDE SEQUENCE [LARGE SCALE GENOMIC DNA]</scope>
    <source>
        <strain evidence="3 4">76713</strain>
    </source>
</reference>
<dbReference type="EMBL" id="CCAZ020000003">
    <property type="protein sequence ID" value="CEG10544.1"/>
    <property type="molecule type" value="Genomic_DNA"/>
</dbReference>
<dbReference type="PANTHER" id="PTHR33055:SF3">
    <property type="entry name" value="PUTATIVE TRANSPOSASE FOR IS117-RELATED"/>
    <property type="match status" value="1"/>
</dbReference>
<dbReference type="GO" id="GO:0004803">
    <property type="term" value="F:transposase activity"/>
    <property type="evidence" value="ECO:0007669"/>
    <property type="project" value="InterPro"/>
</dbReference>
<sequence>MHRSYDYFVGLDVSQRTTSICVIDGDGKKFCEGKCNSRPEDIRGWLTNRVEEGKTSKVGLEAGNMSSWLYSGLVKFGFDVVCMETFQAHRFLATYRNKTDKNDARGLAQLVRMGGEDFLKVVSIRSQASQETRVLLAMRDHLVSQKVGLENHIAGVLKPFGVIVERGNVTADTFYKRTLEGLAEAERNGVHVRPYVLPSLNLYMEAVEKIAPLTEKIHAIANSIEMVKRFMDIPGVGPITALSFYAAVDNPQRFQKSSDVAAYFGLTPRQFQSGETNFMGGISRRGDPATRRILVIAATVLLSGTQQWNSLKAWGVRLAKRIGFSKARIAVARKLAVIMHKMWLNNDRFRPKNLSPQERIKLKQDLTVVSTKSGRIATVAV</sequence>
<dbReference type="Pfam" id="PF02371">
    <property type="entry name" value="Transposase_20"/>
    <property type="match status" value="1"/>
</dbReference>
<dbReference type="InterPro" id="IPR047650">
    <property type="entry name" value="Transpos_IS110"/>
</dbReference>
<dbReference type="Proteomes" id="UP000035762">
    <property type="component" value="Unassembled WGS sequence"/>
</dbReference>
<dbReference type="STRING" id="1035.BN961_03984"/>
<organism evidence="3 4">
    <name type="scientific">Afipia felis</name>
    <name type="common">Cat scratch disease bacillus</name>
    <dbReference type="NCBI Taxonomy" id="1035"/>
    <lineage>
        <taxon>Bacteria</taxon>
        <taxon>Pseudomonadati</taxon>
        <taxon>Pseudomonadota</taxon>
        <taxon>Alphaproteobacteria</taxon>
        <taxon>Hyphomicrobiales</taxon>
        <taxon>Nitrobacteraceae</taxon>
        <taxon>Afipia</taxon>
    </lineage>
</organism>
<keyword evidence="4" id="KW-1185">Reference proteome</keyword>
<evidence type="ECO:0000313" key="3">
    <source>
        <dbReference type="EMBL" id="CEG10544.1"/>
    </source>
</evidence>
<gene>
    <name evidence="3" type="ORF">BN961_03984</name>
</gene>
<name>A0A090MWD1_AFIFE</name>